<feature type="domain" description="IPT/TIG" evidence="2">
    <location>
        <begin position="13"/>
        <end position="95"/>
    </location>
</feature>
<dbReference type="PANTHER" id="PTHR31341">
    <property type="entry name" value="IPT/TIG DOMAIN-CONTAINING PROTEIN-RELATED-RELATED"/>
    <property type="match status" value="1"/>
</dbReference>
<name>A0ABP8MH92_9BACT</name>
<dbReference type="InterPro" id="IPR013783">
    <property type="entry name" value="Ig-like_fold"/>
</dbReference>
<dbReference type="EMBL" id="BAABHD010000010">
    <property type="protein sequence ID" value="GAA4449911.1"/>
    <property type="molecule type" value="Genomic_DNA"/>
</dbReference>
<feature type="domain" description="IPT/TIG" evidence="2">
    <location>
        <begin position="508"/>
        <end position="588"/>
    </location>
</feature>
<feature type="domain" description="IPT/TIG" evidence="2">
    <location>
        <begin position="179"/>
        <end position="259"/>
    </location>
</feature>
<evidence type="ECO:0000256" key="1">
    <source>
        <dbReference type="ARBA" id="ARBA00023180"/>
    </source>
</evidence>
<dbReference type="CDD" id="cd00102">
    <property type="entry name" value="IPT"/>
    <property type="match status" value="1"/>
</dbReference>
<comment type="caution">
    <text evidence="3">The sequence shown here is derived from an EMBL/GenBank/DDBJ whole genome shotgun (WGS) entry which is preliminary data.</text>
</comment>
<reference evidence="4" key="1">
    <citation type="journal article" date="2019" name="Int. J. Syst. Evol. Microbiol.">
        <title>The Global Catalogue of Microorganisms (GCM) 10K type strain sequencing project: providing services to taxonomists for standard genome sequencing and annotation.</title>
        <authorList>
            <consortium name="The Broad Institute Genomics Platform"/>
            <consortium name="The Broad Institute Genome Sequencing Center for Infectious Disease"/>
            <person name="Wu L."/>
            <person name="Ma J."/>
        </authorList>
    </citation>
    <scope>NUCLEOTIDE SEQUENCE [LARGE SCALE GENOMIC DNA]</scope>
    <source>
        <strain evidence="4">JCM 17927</strain>
    </source>
</reference>
<gene>
    <name evidence="3" type="ORF">GCM10023189_09720</name>
</gene>
<sequence length="588" mass="61701">MISLQSCQVQKTLPELWQLFPNQAAVGEEFTLKGAQFGSNPTVTLGQSGSFVTADIRSHDEQTIKAIVPRLAAGPTQVRVTNTNGVSDPLPFIILQPKPVLASVVPVNGLPGSRVTLTGDFLDKVKSIRFGEVPVSEITPTSPQEVVVTVPATIPRGPVTVTVDTEGGSSTGEFIVTGTPEVTSFTPKRAKTGTELVIQGRNLLDGVVRINGQLTDKDQTQVRDTEIRTVIPTTATTGKISITVFERVQATSADTLFIVAAPVINANGLSITEGIAGDKLTLTGQNLRDVTNVSFGTLTAVFKVLSDTQLDVTVPERSQVGEVPVTVSGIGGSTTSQQAFLFIQIPASLVFTPSRTGRGKEVVITGQNLHRITDVTVNGKTAMIVRRTEGTEVRVTVPVDATTGLVAVTNRAGTATTTRSLTVVQKAVVTSFTSSTMVGGRVIIKGNYLQDASVFFTGSRTAAIADGRNEETELWVKVPADAQTGPLTVTNESGETTTTPESFTVLRLPSALEFTPKTGKAGDEVTLTGQNLTAVKDIRFGGGKSTAAKFRQAGNALIVTVPADALTGTICLTTDAGSVCTTSSFTVE</sequence>
<evidence type="ECO:0000313" key="3">
    <source>
        <dbReference type="EMBL" id="GAA4449911.1"/>
    </source>
</evidence>
<dbReference type="SUPFAM" id="SSF81296">
    <property type="entry name" value="E set domains"/>
    <property type="match status" value="6"/>
</dbReference>
<keyword evidence="4" id="KW-1185">Reference proteome</keyword>
<evidence type="ECO:0000313" key="4">
    <source>
        <dbReference type="Proteomes" id="UP001501175"/>
    </source>
</evidence>
<dbReference type="InterPro" id="IPR014756">
    <property type="entry name" value="Ig_E-set"/>
</dbReference>
<keyword evidence="1" id="KW-0325">Glycoprotein</keyword>
<dbReference type="Proteomes" id="UP001501175">
    <property type="component" value="Unassembled WGS sequence"/>
</dbReference>
<protein>
    <recommendedName>
        <fullName evidence="2">IPT/TIG domain-containing protein</fullName>
    </recommendedName>
</protein>
<feature type="domain" description="IPT/TIG" evidence="2">
    <location>
        <begin position="261"/>
        <end position="343"/>
    </location>
</feature>
<dbReference type="Pfam" id="PF01833">
    <property type="entry name" value="TIG"/>
    <property type="match status" value="4"/>
</dbReference>
<evidence type="ECO:0000259" key="2">
    <source>
        <dbReference type="SMART" id="SM00429"/>
    </source>
</evidence>
<dbReference type="InterPro" id="IPR052014">
    <property type="entry name" value="Dictyostelium_Tiger"/>
</dbReference>
<accession>A0ABP8MH92</accession>
<organism evidence="3 4">
    <name type="scientific">Nibrella saemangeumensis</name>
    <dbReference type="NCBI Taxonomy" id="1084526"/>
    <lineage>
        <taxon>Bacteria</taxon>
        <taxon>Pseudomonadati</taxon>
        <taxon>Bacteroidota</taxon>
        <taxon>Cytophagia</taxon>
        <taxon>Cytophagales</taxon>
        <taxon>Spirosomataceae</taxon>
        <taxon>Nibrella</taxon>
    </lineage>
</organism>
<dbReference type="SMART" id="SM00429">
    <property type="entry name" value="IPT"/>
    <property type="match status" value="5"/>
</dbReference>
<feature type="domain" description="IPT/TIG" evidence="2">
    <location>
        <begin position="98"/>
        <end position="177"/>
    </location>
</feature>
<dbReference type="InterPro" id="IPR002909">
    <property type="entry name" value="IPT_dom"/>
</dbReference>
<dbReference type="Gene3D" id="2.60.40.10">
    <property type="entry name" value="Immunoglobulins"/>
    <property type="match status" value="7"/>
</dbReference>
<proteinExistence type="predicted"/>